<feature type="repeat" description="ANK" evidence="3">
    <location>
        <begin position="508"/>
        <end position="540"/>
    </location>
</feature>
<feature type="repeat" description="ANK" evidence="3">
    <location>
        <begin position="342"/>
        <end position="374"/>
    </location>
</feature>
<feature type="repeat" description="ANK" evidence="3">
    <location>
        <begin position="130"/>
        <end position="157"/>
    </location>
</feature>
<sequence length="1486" mass="160710">MLRVTNALSGDLLRELHGEELRDLLESEEPVRTLKELLAAQLGVSRFRQRLLRDQSVELVDATPAATVATLVPPATLQLLILDFQVADAETTDVFIDACEHNELSKVEAMLRQLHDPSRSSPRKKHMGGLHLAAQEGHMEVVQLLLDSFVDVESPTMHQSNAFMLAACCDKTGVMQLLLERRANKDVVDTIGYHSLHRAAELGNLEVCRVLLAWGFDLKDATEGMNGFTALHLAVKEGHLDVVQVLMDGGVDKEAMKVEIGTAKGEKYAPPREPENGFRALHLAANKGCLDMVQVLLKGGADKDSVTPKGFTALHFAARNNHIEVVQALLEAGAGLKMVTESGFSALHVSAIGDRCQVVQLLLEHGADKDAVVLNGKTGLHLAARKGHLKVVQVLLKSGAAKDAKTPSGSTPLHLAANEGHLAVVQCLQDAGCKDAVDEDGFTALHLAVAAGHSHVVQWLLDSSGAKKDWSSSPDASTSLHLAVKQWRLEVFQTLLEAEINPDVVAADGFTALHLAVREAQLEMVQLLLKCGADKDSAAPNGFTALHFAAEGNQIELAQVLVEAGANKEAATQEGDTPLHLAANGGYLDLVRMLLKCGADKDFATLRGCTALHLAADVGQRRIAQELVNAGANKEAATQEGDTPLHLAAAGGQLELVQMLLKCGADKGSATPKGFTALHFAAHKGHLRVAQALLEARADLDAATHNGHTALHFASEAGKLDLVQVLLEHGANPGLGDAWHSCQVIPVRSHQQQMMQLQHQLQDAFGRAARAEEERSIALRLAGSQKSELVDTKGVGQPFKFSGKSDQDFSEWVYKFKTFAKAKFGGDVEVVLSWAGKQRKTIVKEAHFGETKVVTWNDVFGSAADDIEKIDDVDGMLEGLGAYLTSFTTGDANKVVRNSGTDSLEAWRRLINEYDPTSSMRRVTILSMVQNPNKCKSVEELGSSLEHWLTKKKQYEEFTDNAGNPCVVSDDSLIAGLYRLMPESLEETFMLRADEFSDFESFFDKLSSYATTRHSLNLSRRELGSSRNKGPKDDPMELGALMKGGKGKGGKAGNNANKMTCHACGKLGHKASECRSKGGGKTSNKGDPPKSKRMDNVQCWVCMKYGHYGKDCWSNTGKGKGKSGQKGKFDGGSKKGKGKGGSANSVEDGRQSSQQPEKEPELSHLDLSAIGDGEGEHFQVYSPLGPEEEREEDALFSEVGGASGGPTAPGSEAVEGEREDAEEETVEASSQRPRRRVFTGVPSIRASQSRDRAVGVDFSRTPDWTPSIPPGLTRNGDDSRTRSRSRGGGPAQGSASVHEDVDHNSMNTEHEDGSPTYLCSVEGEEWLKLNYDSGAVSTVIPIEMAVAQGLQLRRVGDYRVANGEKIPRYGRVRVPCIDEQGHRRGFKATVTHVHKPGSAGEFSATHDAYIFDDGGWLIPRNTSMAQAMRAFLRQLIDVNGERGMLKLYKEGNLYNIYLKQRGDLQELGTLDSDSASSGNERQAMRP</sequence>
<keyword evidence="4" id="KW-0863">Zinc-finger</keyword>
<feature type="compositionally biased region" description="Acidic residues" evidence="5">
    <location>
        <begin position="1217"/>
        <end position="1226"/>
    </location>
</feature>
<feature type="repeat" description="ANK" evidence="3">
    <location>
        <begin position="440"/>
        <end position="462"/>
    </location>
</feature>
<feature type="repeat" description="ANK" evidence="3">
    <location>
        <begin position="673"/>
        <end position="705"/>
    </location>
</feature>
<evidence type="ECO:0000256" key="1">
    <source>
        <dbReference type="ARBA" id="ARBA00022737"/>
    </source>
</evidence>
<feature type="repeat" description="ANK" evidence="3">
    <location>
        <begin position="475"/>
        <end position="507"/>
    </location>
</feature>
<feature type="repeat" description="ANK" evidence="3">
    <location>
        <begin position="541"/>
        <end position="573"/>
    </location>
</feature>
<feature type="repeat" description="ANK" evidence="3">
    <location>
        <begin position="607"/>
        <end position="639"/>
    </location>
</feature>
<dbReference type="Gene3D" id="4.10.60.10">
    <property type="entry name" value="Zinc finger, CCHC-type"/>
    <property type="match status" value="1"/>
</dbReference>
<dbReference type="InterPro" id="IPR036875">
    <property type="entry name" value="Znf_CCHC_sf"/>
</dbReference>
<dbReference type="SUPFAM" id="SSF57756">
    <property type="entry name" value="Retrovirus zinc finger-like domains"/>
    <property type="match status" value="1"/>
</dbReference>
<feature type="compositionally biased region" description="Basic and acidic residues" evidence="5">
    <location>
        <begin position="1020"/>
        <end position="1035"/>
    </location>
</feature>
<feature type="domain" description="CCHC-type" evidence="6">
    <location>
        <begin position="1099"/>
        <end position="1112"/>
    </location>
</feature>
<feature type="repeat" description="ANK" evidence="3">
    <location>
        <begin position="574"/>
        <end position="606"/>
    </location>
</feature>
<dbReference type="SMART" id="SM00248">
    <property type="entry name" value="ANK"/>
    <property type="match status" value="18"/>
</dbReference>
<feature type="repeat" description="ANK" evidence="3">
    <location>
        <begin position="375"/>
        <end position="407"/>
    </location>
</feature>
<feature type="region of interest" description="Disordered" evidence="5">
    <location>
        <begin position="1185"/>
        <end position="1299"/>
    </location>
</feature>
<dbReference type="InterPro" id="IPR050745">
    <property type="entry name" value="Multifunctional_regulatory"/>
</dbReference>
<organism evidence="7 8">
    <name type="scientific">Durusdinium trenchii</name>
    <dbReference type="NCBI Taxonomy" id="1381693"/>
    <lineage>
        <taxon>Eukaryota</taxon>
        <taxon>Sar</taxon>
        <taxon>Alveolata</taxon>
        <taxon>Dinophyceae</taxon>
        <taxon>Suessiales</taxon>
        <taxon>Symbiodiniaceae</taxon>
        <taxon>Durusdinium</taxon>
    </lineage>
</organism>
<proteinExistence type="predicted"/>
<keyword evidence="1" id="KW-0677">Repeat</keyword>
<protein>
    <submittedName>
        <fullName evidence="7">Ankyrin-2 (ANK-2) (Ankyrin-B) (Brain ankyrin)</fullName>
    </submittedName>
</protein>
<evidence type="ECO:0000313" key="7">
    <source>
        <dbReference type="EMBL" id="CAK9063827.1"/>
    </source>
</evidence>
<gene>
    <name evidence="7" type="ORF">SCF082_LOCUS32983</name>
</gene>
<feature type="repeat" description="ANK" evidence="3">
    <location>
        <begin position="226"/>
        <end position="258"/>
    </location>
</feature>
<accession>A0ABP0NLV6</accession>
<feature type="repeat" description="ANK" evidence="3">
    <location>
        <begin position="191"/>
        <end position="223"/>
    </location>
</feature>
<evidence type="ECO:0000256" key="4">
    <source>
        <dbReference type="PROSITE-ProRule" id="PRU00047"/>
    </source>
</evidence>
<dbReference type="EMBL" id="CAXAMM010028936">
    <property type="protein sequence ID" value="CAK9063827.1"/>
    <property type="molecule type" value="Genomic_DNA"/>
</dbReference>
<dbReference type="Pfam" id="PF00098">
    <property type="entry name" value="zf-CCHC"/>
    <property type="match status" value="1"/>
</dbReference>
<dbReference type="PROSITE" id="PS50088">
    <property type="entry name" value="ANK_REPEAT"/>
    <property type="match status" value="17"/>
</dbReference>
<comment type="caution">
    <text evidence="7">The sequence shown here is derived from an EMBL/GenBank/DDBJ whole genome shotgun (WGS) entry which is preliminary data.</text>
</comment>
<evidence type="ECO:0000256" key="5">
    <source>
        <dbReference type="SAM" id="MobiDB-lite"/>
    </source>
</evidence>
<evidence type="ECO:0000256" key="2">
    <source>
        <dbReference type="ARBA" id="ARBA00023043"/>
    </source>
</evidence>
<feature type="compositionally biased region" description="Acidic residues" evidence="5">
    <location>
        <begin position="1186"/>
        <end position="1195"/>
    </location>
</feature>
<feature type="repeat" description="ANK" evidence="3">
    <location>
        <begin position="640"/>
        <end position="672"/>
    </location>
</feature>
<feature type="repeat" description="ANK" evidence="3">
    <location>
        <begin position="706"/>
        <end position="738"/>
    </location>
</feature>
<dbReference type="SUPFAM" id="SSF48403">
    <property type="entry name" value="Ankyrin repeat"/>
    <property type="match status" value="2"/>
</dbReference>
<evidence type="ECO:0000256" key="3">
    <source>
        <dbReference type="PROSITE-ProRule" id="PRU00023"/>
    </source>
</evidence>
<reference evidence="7 8" key="1">
    <citation type="submission" date="2024-02" db="EMBL/GenBank/DDBJ databases">
        <authorList>
            <person name="Chen Y."/>
            <person name="Shah S."/>
            <person name="Dougan E. K."/>
            <person name="Thang M."/>
            <person name="Chan C."/>
        </authorList>
    </citation>
    <scope>NUCLEOTIDE SEQUENCE [LARGE SCALE GENOMIC DNA]</scope>
</reference>
<feature type="region of interest" description="Disordered" evidence="5">
    <location>
        <begin position="1020"/>
        <end position="1053"/>
    </location>
</feature>
<dbReference type="Gene3D" id="1.25.40.20">
    <property type="entry name" value="Ankyrin repeat-containing domain"/>
    <property type="match status" value="6"/>
</dbReference>
<dbReference type="Proteomes" id="UP001642464">
    <property type="component" value="Unassembled WGS sequence"/>
</dbReference>
<dbReference type="InterPro" id="IPR001878">
    <property type="entry name" value="Znf_CCHC"/>
</dbReference>
<dbReference type="Pfam" id="PF00023">
    <property type="entry name" value="Ank"/>
    <property type="match status" value="2"/>
</dbReference>
<dbReference type="SMART" id="SM00343">
    <property type="entry name" value="ZnF_C2HC"/>
    <property type="match status" value="2"/>
</dbReference>
<feature type="region of interest" description="Disordered" evidence="5">
    <location>
        <begin position="1071"/>
        <end position="1093"/>
    </location>
</feature>
<feature type="repeat" description="ANK" evidence="3">
    <location>
        <begin position="309"/>
        <end position="341"/>
    </location>
</feature>
<keyword evidence="4" id="KW-0862">Zinc</keyword>
<feature type="repeat" description="ANK" evidence="3">
    <location>
        <begin position="276"/>
        <end position="308"/>
    </location>
</feature>
<keyword evidence="2 3" id="KW-0040">ANK repeat</keyword>
<feature type="repeat" description="ANK" evidence="3">
    <location>
        <begin position="408"/>
        <end position="440"/>
    </location>
</feature>
<dbReference type="PANTHER" id="PTHR24189">
    <property type="entry name" value="MYOTROPHIN"/>
    <property type="match status" value="1"/>
</dbReference>
<feature type="domain" description="CCHC-type" evidence="6">
    <location>
        <begin position="1061"/>
        <end position="1076"/>
    </location>
</feature>
<keyword evidence="8" id="KW-1185">Reference proteome</keyword>
<dbReference type="PRINTS" id="PR01415">
    <property type="entry name" value="ANKYRIN"/>
</dbReference>
<dbReference type="InterPro" id="IPR002110">
    <property type="entry name" value="Ankyrin_rpt"/>
</dbReference>
<feature type="region of interest" description="Disordered" evidence="5">
    <location>
        <begin position="1114"/>
        <end position="1162"/>
    </location>
</feature>
<keyword evidence="4" id="KW-0479">Metal-binding</keyword>
<dbReference type="Pfam" id="PF12796">
    <property type="entry name" value="Ank_2"/>
    <property type="match status" value="5"/>
</dbReference>
<dbReference type="PANTHER" id="PTHR24189:SF50">
    <property type="entry name" value="ANKYRIN REPEAT AND SOCS BOX PROTEIN 2"/>
    <property type="match status" value="1"/>
</dbReference>
<name>A0ABP0NLV6_9DINO</name>
<evidence type="ECO:0000259" key="6">
    <source>
        <dbReference type="PROSITE" id="PS50158"/>
    </source>
</evidence>
<dbReference type="PROSITE" id="PS50158">
    <property type="entry name" value="ZF_CCHC"/>
    <property type="match status" value="2"/>
</dbReference>
<dbReference type="PROSITE" id="PS50297">
    <property type="entry name" value="ANK_REP_REGION"/>
    <property type="match status" value="15"/>
</dbReference>
<dbReference type="InterPro" id="IPR036770">
    <property type="entry name" value="Ankyrin_rpt-contain_sf"/>
</dbReference>
<evidence type="ECO:0000313" key="8">
    <source>
        <dbReference type="Proteomes" id="UP001642464"/>
    </source>
</evidence>